<proteinExistence type="predicted"/>
<dbReference type="AlphaFoldDB" id="A0A8S1Q2J6"/>
<protein>
    <submittedName>
        <fullName evidence="1">Uncharacterized protein</fullName>
    </submittedName>
</protein>
<evidence type="ECO:0000313" key="2">
    <source>
        <dbReference type="Proteomes" id="UP000692954"/>
    </source>
</evidence>
<gene>
    <name evidence="1" type="ORF">PSON_ATCC_30995.1.T0940194</name>
</gene>
<accession>A0A8S1Q2J6</accession>
<evidence type="ECO:0000313" key="1">
    <source>
        <dbReference type="EMBL" id="CAD8109916.1"/>
    </source>
</evidence>
<sequence length="54" mass="6539">MQQDLQIQIRRTEMTFPSSSFVLELKLKSRLIWNKSYEERQGCKRCPNIDISEY</sequence>
<comment type="caution">
    <text evidence="1">The sequence shown here is derived from an EMBL/GenBank/DDBJ whole genome shotgun (WGS) entry which is preliminary data.</text>
</comment>
<dbReference type="EMBL" id="CAJJDN010000094">
    <property type="protein sequence ID" value="CAD8109916.1"/>
    <property type="molecule type" value="Genomic_DNA"/>
</dbReference>
<dbReference type="Proteomes" id="UP000692954">
    <property type="component" value="Unassembled WGS sequence"/>
</dbReference>
<organism evidence="1 2">
    <name type="scientific">Paramecium sonneborni</name>
    <dbReference type="NCBI Taxonomy" id="65129"/>
    <lineage>
        <taxon>Eukaryota</taxon>
        <taxon>Sar</taxon>
        <taxon>Alveolata</taxon>
        <taxon>Ciliophora</taxon>
        <taxon>Intramacronucleata</taxon>
        <taxon>Oligohymenophorea</taxon>
        <taxon>Peniculida</taxon>
        <taxon>Parameciidae</taxon>
        <taxon>Paramecium</taxon>
    </lineage>
</organism>
<keyword evidence="2" id="KW-1185">Reference proteome</keyword>
<name>A0A8S1Q2J6_9CILI</name>
<reference evidence="1" key="1">
    <citation type="submission" date="2021-01" db="EMBL/GenBank/DDBJ databases">
        <authorList>
            <consortium name="Genoscope - CEA"/>
            <person name="William W."/>
        </authorList>
    </citation>
    <scope>NUCLEOTIDE SEQUENCE</scope>
</reference>